<evidence type="ECO:0000259" key="1">
    <source>
        <dbReference type="Pfam" id="PF14392"/>
    </source>
</evidence>
<comment type="caution">
    <text evidence="2">The sequence shown here is derived from an EMBL/GenBank/DDBJ whole genome shotgun (WGS) entry which is preliminary data.</text>
</comment>
<dbReference type="PANTHER" id="PTHR31286">
    <property type="entry name" value="GLYCINE-RICH CELL WALL STRUCTURAL PROTEIN 1.8-LIKE"/>
    <property type="match status" value="1"/>
</dbReference>
<feature type="domain" description="Zinc knuckle CX2CX4HX4C" evidence="1">
    <location>
        <begin position="100"/>
        <end position="127"/>
    </location>
</feature>
<dbReference type="InterPro" id="IPR025836">
    <property type="entry name" value="Zn_knuckle_CX2CX4HX4C"/>
</dbReference>
<organism evidence="2 3">
    <name type="scientific">Panicum miliaceum</name>
    <name type="common">Proso millet</name>
    <name type="synonym">Broomcorn millet</name>
    <dbReference type="NCBI Taxonomy" id="4540"/>
    <lineage>
        <taxon>Eukaryota</taxon>
        <taxon>Viridiplantae</taxon>
        <taxon>Streptophyta</taxon>
        <taxon>Embryophyta</taxon>
        <taxon>Tracheophyta</taxon>
        <taxon>Spermatophyta</taxon>
        <taxon>Magnoliopsida</taxon>
        <taxon>Liliopsida</taxon>
        <taxon>Poales</taxon>
        <taxon>Poaceae</taxon>
        <taxon>PACMAD clade</taxon>
        <taxon>Panicoideae</taxon>
        <taxon>Panicodae</taxon>
        <taxon>Paniceae</taxon>
        <taxon>Panicinae</taxon>
        <taxon>Panicum</taxon>
        <taxon>Panicum sect. Panicum</taxon>
    </lineage>
</organism>
<dbReference type="Pfam" id="PF14392">
    <property type="entry name" value="zf-CCHC_4"/>
    <property type="match status" value="1"/>
</dbReference>
<dbReference type="AlphaFoldDB" id="A0A3L6RNW5"/>
<protein>
    <recommendedName>
        <fullName evidence="1">Zinc knuckle CX2CX4HX4C domain-containing protein</fullName>
    </recommendedName>
</protein>
<evidence type="ECO:0000313" key="2">
    <source>
        <dbReference type="EMBL" id="RLN07438.1"/>
    </source>
</evidence>
<dbReference type="InterPro" id="IPR040256">
    <property type="entry name" value="At4g02000-like"/>
</dbReference>
<dbReference type="Proteomes" id="UP000275267">
    <property type="component" value="Unassembled WGS sequence"/>
</dbReference>
<dbReference type="PANTHER" id="PTHR31286:SF167">
    <property type="entry name" value="OS09G0268800 PROTEIN"/>
    <property type="match status" value="1"/>
</dbReference>
<evidence type="ECO:0000313" key="3">
    <source>
        <dbReference type="Proteomes" id="UP000275267"/>
    </source>
</evidence>
<dbReference type="STRING" id="4540.A0A3L6RNW5"/>
<dbReference type="EMBL" id="PQIB02000007">
    <property type="protein sequence ID" value="RLN07438.1"/>
    <property type="molecule type" value="Genomic_DNA"/>
</dbReference>
<sequence>MGGPWQCKGDAFLVEGITAGSDPSSALFTHVPMWVQFRNIPFYLLTKKLAHDLGEMIGTTLMIDNNARGSINNKFIRTRVQLPLFMALQREIVLADDITGEEVVVQVRYERLPNFCLFCGFIGHMEARSDLPAAERKINFMPASSSPSSALR</sequence>
<keyword evidence="3" id="KW-1185">Reference proteome</keyword>
<name>A0A3L6RNW5_PANMI</name>
<gene>
    <name evidence="2" type="ORF">C2845_PM11G16130</name>
</gene>
<reference evidence="3" key="1">
    <citation type="journal article" date="2019" name="Nat. Commun.">
        <title>The genome of broomcorn millet.</title>
        <authorList>
            <person name="Zou C."/>
            <person name="Miki D."/>
            <person name="Li D."/>
            <person name="Tang Q."/>
            <person name="Xiao L."/>
            <person name="Rajput S."/>
            <person name="Deng P."/>
            <person name="Jia W."/>
            <person name="Huang R."/>
            <person name="Zhang M."/>
            <person name="Sun Y."/>
            <person name="Hu J."/>
            <person name="Fu X."/>
            <person name="Schnable P.S."/>
            <person name="Li F."/>
            <person name="Zhang H."/>
            <person name="Feng B."/>
            <person name="Zhu X."/>
            <person name="Liu R."/>
            <person name="Schnable J.C."/>
            <person name="Zhu J.-K."/>
            <person name="Zhang H."/>
        </authorList>
    </citation>
    <scope>NUCLEOTIDE SEQUENCE [LARGE SCALE GENOMIC DNA]</scope>
</reference>
<dbReference type="OrthoDB" id="692417at2759"/>
<proteinExistence type="predicted"/>
<accession>A0A3L6RNW5</accession>